<dbReference type="EMBL" id="BRYB01002926">
    <property type="protein sequence ID" value="GMI27611.1"/>
    <property type="molecule type" value="Genomic_DNA"/>
</dbReference>
<keyword evidence="1" id="KW-0732">Signal</keyword>
<comment type="caution">
    <text evidence="2">The sequence shown here is derived from an EMBL/GenBank/DDBJ whole genome shotgun (WGS) entry which is preliminary data.</text>
</comment>
<feature type="signal peptide" evidence="1">
    <location>
        <begin position="1"/>
        <end position="19"/>
    </location>
</feature>
<accession>A0ABQ6MJE1</accession>
<reference evidence="2 3" key="1">
    <citation type="journal article" date="2023" name="Commun. Biol.">
        <title>Genome analysis of Parmales, the sister group of diatoms, reveals the evolutionary specialization of diatoms from phago-mixotrophs to photoautotrophs.</title>
        <authorList>
            <person name="Ban H."/>
            <person name="Sato S."/>
            <person name="Yoshikawa S."/>
            <person name="Yamada K."/>
            <person name="Nakamura Y."/>
            <person name="Ichinomiya M."/>
            <person name="Sato N."/>
            <person name="Blanc-Mathieu R."/>
            <person name="Endo H."/>
            <person name="Kuwata A."/>
            <person name="Ogata H."/>
        </authorList>
    </citation>
    <scope>NUCLEOTIDE SEQUENCE [LARGE SCALE GENOMIC DNA]</scope>
</reference>
<protein>
    <recommendedName>
        <fullName evidence="4">Glutamine cyclotransferase</fullName>
    </recommendedName>
</protein>
<dbReference type="PANTHER" id="PTHR31270">
    <property type="entry name" value="GLUTAMINYL-PEPTIDE CYCLOTRANSFERASE"/>
    <property type="match status" value="1"/>
</dbReference>
<feature type="chain" id="PRO_5047052667" description="Glutamine cyclotransferase" evidence="1">
    <location>
        <begin position="20"/>
        <end position="287"/>
    </location>
</feature>
<dbReference type="Pfam" id="PF05096">
    <property type="entry name" value="Glu_cyclase_2"/>
    <property type="match status" value="1"/>
</dbReference>
<dbReference type="InterPro" id="IPR007788">
    <property type="entry name" value="QCT"/>
</dbReference>
<evidence type="ECO:0000313" key="2">
    <source>
        <dbReference type="EMBL" id="GMI27611.1"/>
    </source>
</evidence>
<keyword evidence="3" id="KW-1185">Reference proteome</keyword>
<dbReference type="SUPFAM" id="SSF50969">
    <property type="entry name" value="YVTN repeat-like/Quinoprotein amine dehydrogenase"/>
    <property type="match status" value="1"/>
</dbReference>
<dbReference type="Proteomes" id="UP001165060">
    <property type="component" value="Unassembled WGS sequence"/>
</dbReference>
<proteinExistence type="predicted"/>
<gene>
    <name evidence="2" type="ORF">TeGR_g7378</name>
</gene>
<dbReference type="PANTHER" id="PTHR31270:SF1">
    <property type="entry name" value="GLUTAMINYL-PEPTIDE CYCLOTRANSFERASE"/>
    <property type="match status" value="1"/>
</dbReference>
<dbReference type="InterPro" id="IPR011044">
    <property type="entry name" value="Quino_amine_DH_bsu"/>
</dbReference>
<evidence type="ECO:0000256" key="1">
    <source>
        <dbReference type="SAM" id="SignalP"/>
    </source>
</evidence>
<name>A0ABQ6MJE1_9STRA</name>
<evidence type="ECO:0000313" key="3">
    <source>
        <dbReference type="Proteomes" id="UP001165060"/>
    </source>
</evidence>
<organism evidence="2 3">
    <name type="scientific">Tetraparma gracilis</name>
    <dbReference type="NCBI Taxonomy" id="2962635"/>
    <lineage>
        <taxon>Eukaryota</taxon>
        <taxon>Sar</taxon>
        <taxon>Stramenopiles</taxon>
        <taxon>Ochrophyta</taxon>
        <taxon>Bolidophyceae</taxon>
        <taxon>Parmales</taxon>
        <taxon>Triparmaceae</taxon>
        <taxon>Tetraparma</taxon>
    </lineage>
</organism>
<evidence type="ECO:0008006" key="4">
    <source>
        <dbReference type="Google" id="ProtNLM"/>
    </source>
</evidence>
<sequence>MRVLLALLAASLLAALVHRSSPSGAAPSGLASAPPPRAWSGSTRRLSYSLLGSFPHDPSSFTQGLVYSPSTSRLYESAGLYGESSLRLIGTPGTPEQGRVLQETPVAAEYFAEGISLSPDAREVRMLTWKERAMLSFDAGTLARAAGEARGYRTHTGEGWGLTLLGGDYVASDGSDTLVTWDGGTMEEKGRVRVRTTDGKPVRYLNELEAYRGDVLANVWYSDVLLRIEPASGLVKAVYDFKDLWPRGERPQTADCFNGIALLEDDVLLVTGKLWDRYYTVQIEDPD</sequence>